<organism evidence="1 2">
    <name type="scientific">Algimonas porphyrae</name>
    <dbReference type="NCBI Taxonomy" id="1128113"/>
    <lineage>
        <taxon>Bacteria</taxon>
        <taxon>Pseudomonadati</taxon>
        <taxon>Pseudomonadota</taxon>
        <taxon>Alphaproteobacteria</taxon>
        <taxon>Maricaulales</taxon>
        <taxon>Robiginitomaculaceae</taxon>
        <taxon>Algimonas</taxon>
    </lineage>
</organism>
<proteinExistence type="predicted"/>
<protein>
    <recommendedName>
        <fullName evidence="3">Mu-like prophage protein gp16</fullName>
    </recommendedName>
</protein>
<dbReference type="RefSeq" id="WP_284371134.1">
    <property type="nucleotide sequence ID" value="NZ_BSNJ01000003.1"/>
</dbReference>
<dbReference type="Proteomes" id="UP001161390">
    <property type="component" value="Unassembled WGS sequence"/>
</dbReference>
<keyword evidence="2" id="KW-1185">Reference proteome</keyword>
<gene>
    <name evidence="1" type="ORF">GCM10007854_14390</name>
</gene>
<name>A0ABQ5UZZ9_9PROT</name>
<dbReference type="InterPro" id="IPR009363">
    <property type="entry name" value="Phage_Mu_Gp16"/>
</dbReference>
<reference evidence="1" key="2">
    <citation type="submission" date="2023-01" db="EMBL/GenBank/DDBJ databases">
        <title>Draft genome sequence of Algimonas porphyrae strain NBRC 108216.</title>
        <authorList>
            <person name="Sun Q."/>
            <person name="Mori K."/>
        </authorList>
    </citation>
    <scope>NUCLEOTIDE SEQUENCE</scope>
    <source>
        <strain evidence="1">NBRC 108216</strain>
    </source>
</reference>
<accession>A0ABQ5UZZ9</accession>
<reference evidence="1" key="1">
    <citation type="journal article" date="2014" name="Int. J. Syst. Evol. Microbiol.">
        <title>Complete genome of a new Firmicutes species belonging to the dominant human colonic microbiota ('Ruminococcus bicirculans') reveals two chromosomes and a selective capacity to utilize plant glucans.</title>
        <authorList>
            <consortium name="NISC Comparative Sequencing Program"/>
            <person name="Wegmann U."/>
            <person name="Louis P."/>
            <person name="Goesmann A."/>
            <person name="Henrissat B."/>
            <person name="Duncan S.H."/>
            <person name="Flint H.J."/>
        </authorList>
    </citation>
    <scope>NUCLEOTIDE SEQUENCE</scope>
    <source>
        <strain evidence="1">NBRC 108216</strain>
    </source>
</reference>
<evidence type="ECO:0008006" key="3">
    <source>
        <dbReference type="Google" id="ProtNLM"/>
    </source>
</evidence>
<dbReference type="EMBL" id="BSNJ01000003">
    <property type="protein sequence ID" value="GLQ20484.1"/>
    <property type="molecule type" value="Genomic_DNA"/>
</dbReference>
<evidence type="ECO:0000313" key="2">
    <source>
        <dbReference type="Proteomes" id="UP001161390"/>
    </source>
</evidence>
<comment type="caution">
    <text evidence="1">The sequence shown here is derived from an EMBL/GenBank/DDBJ whole genome shotgun (WGS) entry which is preliminary data.</text>
</comment>
<sequence length="145" mass="16445">MSAALRRLHAERRRYSIDEETFRAILLGQIGRESSKGITMAGANACIREFAKYKPELAPPSDENPDGWRRRSDDPLVRKIYALWTVLRNGGVVQPRFPDAYVKRMTKADRADFLTPVQCNTVIEGLKEIIDREGLGGGNIRTSRR</sequence>
<evidence type="ECO:0000313" key="1">
    <source>
        <dbReference type="EMBL" id="GLQ20484.1"/>
    </source>
</evidence>
<dbReference type="Pfam" id="PF06252">
    <property type="entry name" value="GemA"/>
    <property type="match status" value="1"/>
</dbReference>